<dbReference type="Gene3D" id="3.60.21.10">
    <property type="match status" value="1"/>
</dbReference>
<dbReference type="SUPFAM" id="SSF56300">
    <property type="entry name" value="Metallo-dependent phosphatases"/>
    <property type="match status" value="1"/>
</dbReference>
<evidence type="ECO:0008006" key="3">
    <source>
        <dbReference type="Google" id="ProtNLM"/>
    </source>
</evidence>
<dbReference type="InterPro" id="IPR029052">
    <property type="entry name" value="Metallo-depent_PP-like"/>
</dbReference>
<reference evidence="1" key="1">
    <citation type="submission" date="2020-03" db="EMBL/GenBank/DDBJ databases">
        <title>The deep terrestrial virosphere.</title>
        <authorList>
            <person name="Holmfeldt K."/>
            <person name="Nilsson E."/>
            <person name="Simone D."/>
            <person name="Lopez-Fernandez M."/>
            <person name="Wu X."/>
            <person name="de Brujin I."/>
            <person name="Lundin D."/>
            <person name="Andersson A."/>
            <person name="Bertilsson S."/>
            <person name="Dopson M."/>
        </authorList>
    </citation>
    <scope>NUCLEOTIDE SEQUENCE</scope>
    <source>
        <strain evidence="1">MM415A04194</strain>
        <strain evidence="2">MM415B02123</strain>
    </source>
</reference>
<dbReference type="EMBL" id="MT142618">
    <property type="protein sequence ID" value="QJA86149.1"/>
    <property type="molecule type" value="Genomic_DNA"/>
</dbReference>
<name>A0A6M3JM15_9ZZZZ</name>
<gene>
    <name evidence="1" type="ORF">MM415A04194_0003</name>
    <name evidence="2" type="ORF">MM415B02123_0008</name>
</gene>
<proteinExistence type="predicted"/>
<evidence type="ECO:0000313" key="2">
    <source>
        <dbReference type="EMBL" id="QJA86149.1"/>
    </source>
</evidence>
<evidence type="ECO:0000313" key="1">
    <source>
        <dbReference type="EMBL" id="QJA69887.1"/>
    </source>
</evidence>
<protein>
    <recommendedName>
        <fullName evidence="3">Calcineurin-like phosphoesterase</fullName>
    </recommendedName>
</protein>
<dbReference type="EMBL" id="MT141745">
    <property type="protein sequence ID" value="QJA69887.1"/>
    <property type="molecule type" value="Genomic_DNA"/>
</dbReference>
<sequence length="210" mass="24560">MKRFVTSDFHLGHANILKYCGRTLFMTKEDLDKYNSLQKGSSEREQKSFIISQKSLENMNEGIIKNHNSRVKPDDEVYFIGDFCFKNSKGGKPGEGTTNKAKEYLSRLNGRFIFIRGNHDKNNSLNIITERLVINYANKRINLVHRPDFVDMNYDINLVGHVHQLWKFKRIRRGEQFTDAINVGVDVNNFRPVLLEEILAEYSKWKKTQI</sequence>
<accession>A0A6M3JM15</accession>
<dbReference type="AlphaFoldDB" id="A0A6M3JM15"/>
<organism evidence="1">
    <name type="scientific">viral metagenome</name>
    <dbReference type="NCBI Taxonomy" id="1070528"/>
    <lineage>
        <taxon>unclassified sequences</taxon>
        <taxon>metagenomes</taxon>
        <taxon>organismal metagenomes</taxon>
    </lineage>
</organism>